<organism evidence="2 3">
    <name type="scientific">Sphingomonas guangdongensis</name>
    <dbReference type="NCBI Taxonomy" id="1141890"/>
    <lineage>
        <taxon>Bacteria</taxon>
        <taxon>Pseudomonadati</taxon>
        <taxon>Pseudomonadota</taxon>
        <taxon>Alphaproteobacteria</taxon>
        <taxon>Sphingomonadales</taxon>
        <taxon>Sphingomonadaceae</taxon>
        <taxon>Sphingomonas</taxon>
    </lineage>
</organism>
<name>A0A285QG86_9SPHN</name>
<evidence type="ECO:0000259" key="1">
    <source>
        <dbReference type="Pfam" id="PF07007"/>
    </source>
</evidence>
<dbReference type="InterPro" id="IPR009739">
    <property type="entry name" value="LprI-like_N"/>
</dbReference>
<protein>
    <recommendedName>
        <fullName evidence="1">Lysozyme inhibitor LprI-like N-terminal domain-containing protein</fullName>
    </recommendedName>
</protein>
<dbReference type="Gene3D" id="1.20.1270.180">
    <property type="match status" value="1"/>
</dbReference>
<keyword evidence="3" id="KW-1185">Reference proteome</keyword>
<dbReference type="AlphaFoldDB" id="A0A285QG86"/>
<dbReference type="Proteomes" id="UP000219494">
    <property type="component" value="Unassembled WGS sequence"/>
</dbReference>
<gene>
    <name evidence="2" type="ORF">SAMN06297144_1258</name>
</gene>
<proteinExistence type="predicted"/>
<dbReference type="RefSeq" id="WP_097063056.1">
    <property type="nucleotide sequence ID" value="NZ_OBMI01000001.1"/>
</dbReference>
<dbReference type="Pfam" id="PF07007">
    <property type="entry name" value="LprI"/>
    <property type="match status" value="1"/>
</dbReference>
<sequence>MTLGLWSTFAIAIAPVSSPSPLEPQDTRPFELADANDRLNSDYQRVLARLRDEDRQTLRAAQRVWLTFRDADCKLAIADVRDCLIQRTDERQAQLRSTSYTDRAGRVFSLDTE</sequence>
<dbReference type="OrthoDB" id="7340239at2"/>
<evidence type="ECO:0000313" key="2">
    <source>
        <dbReference type="EMBL" id="SOB80831.1"/>
    </source>
</evidence>
<dbReference type="EMBL" id="OBMI01000001">
    <property type="protein sequence ID" value="SOB80831.1"/>
    <property type="molecule type" value="Genomic_DNA"/>
</dbReference>
<reference evidence="2 3" key="1">
    <citation type="submission" date="2017-07" db="EMBL/GenBank/DDBJ databases">
        <authorList>
            <person name="Sun Z.S."/>
            <person name="Albrecht U."/>
            <person name="Echele G."/>
            <person name="Lee C.C."/>
        </authorList>
    </citation>
    <scope>NUCLEOTIDE SEQUENCE [LARGE SCALE GENOMIC DNA]</scope>
    <source>
        <strain evidence="2 3">CGMCC 1.12672</strain>
    </source>
</reference>
<accession>A0A285QG86</accession>
<feature type="domain" description="Lysozyme inhibitor LprI-like N-terminal" evidence="1">
    <location>
        <begin position="31"/>
        <end position="95"/>
    </location>
</feature>
<evidence type="ECO:0000313" key="3">
    <source>
        <dbReference type="Proteomes" id="UP000219494"/>
    </source>
</evidence>